<dbReference type="InterPro" id="IPR025164">
    <property type="entry name" value="Toastrack_DUF4097"/>
</dbReference>
<comment type="caution">
    <text evidence="4">The sequence shown here is derived from an EMBL/GenBank/DDBJ whole genome shotgun (WGS) entry which is preliminary data.</text>
</comment>
<dbReference type="Pfam" id="PF13349">
    <property type="entry name" value="DUF4097"/>
    <property type="match status" value="1"/>
</dbReference>
<evidence type="ECO:0000256" key="2">
    <source>
        <dbReference type="SAM" id="MobiDB-lite"/>
    </source>
</evidence>
<feature type="region of interest" description="Disordered" evidence="2">
    <location>
        <begin position="29"/>
        <end position="64"/>
    </location>
</feature>
<dbReference type="AlphaFoldDB" id="A0A6I2GEA5"/>
<accession>A0A6I2GEA5</accession>
<protein>
    <submittedName>
        <fullName evidence="4">DUF4097 family beta strand repeat protein</fullName>
    </submittedName>
</protein>
<keyword evidence="1" id="KW-0175">Coiled coil</keyword>
<evidence type="ECO:0000259" key="3">
    <source>
        <dbReference type="Pfam" id="PF13349"/>
    </source>
</evidence>
<gene>
    <name evidence="4" type="ORF">GIY09_06895</name>
</gene>
<organism evidence="4 5">
    <name type="scientific">Fundicoccus ignavus</name>
    <dbReference type="NCBI Taxonomy" id="2664442"/>
    <lineage>
        <taxon>Bacteria</taxon>
        <taxon>Bacillati</taxon>
        <taxon>Bacillota</taxon>
        <taxon>Bacilli</taxon>
        <taxon>Lactobacillales</taxon>
        <taxon>Aerococcaceae</taxon>
        <taxon>Fundicoccus</taxon>
    </lineage>
</organism>
<dbReference type="RefSeq" id="WP_153863561.1">
    <property type="nucleotide sequence ID" value="NZ_WJQS01000005.1"/>
</dbReference>
<name>A0A6I2GEA5_9LACT</name>
<proteinExistence type="predicted"/>
<sequence length="637" mass="71456">MNEKERIIELVRQNIITMDEALRLLEAGNTSSSDVKTKTEEEVVHEKVTNTKSEDHTEPTEKQEKVDYGKQFSSIVSEVVDQSLNVARSVTDYVAKMAKDSSVKSEDEAAGTTDYSEEYRQAQADVEAEVRENASESVKASDKLYSLKQQLVELHAKYEQLEAERNVPGLDETRYETLEEEIEAIELEIEAVEIELDLLADGVNDDEEAKAAKLAEKSSALSAKIDQLTEEMKKKTDALTIAKQRLREIEIFIELDEITDEMSEQQQRLALKVTELETSIQEMTDELAATKAEQDELYASHFNVYKEQVKNFVDSASEKVSEAASQIGSDAIREGKSFGKMVGEQVKDLLHNFNMKEVNLSVNVPWVKTQTINHTFVYPAEDLTLLDFRVNNGSIEFATYDGSEIIIESEIRFHGNHSSINIDRFMELSTISHTPDQLIFRVNHAKISLDAVVKLPKHLYNELKVVAMNGDLKFKGIEAKDVLLENKNGDVKFKKTQANFLELDLLNGDVIIKDSDIDDISLKNLNGDFRVIGNLGNLISNTVNTDYFITKRNITPSKIKIKGVNGDVKISLPAAVNIEADCRVSFGDIHQRLSNLSDVTASKSHTEVQRYLNAEAALVDIDVSLTTGDVFLKDTTK</sequence>
<evidence type="ECO:0000313" key="5">
    <source>
        <dbReference type="Proteomes" id="UP000430975"/>
    </source>
</evidence>
<feature type="compositionally biased region" description="Basic and acidic residues" evidence="2">
    <location>
        <begin position="35"/>
        <end position="64"/>
    </location>
</feature>
<feature type="domain" description="DUF4097" evidence="3">
    <location>
        <begin position="425"/>
        <end position="630"/>
    </location>
</feature>
<dbReference type="EMBL" id="WJQS01000005">
    <property type="protein sequence ID" value="MRI85606.1"/>
    <property type="molecule type" value="Genomic_DNA"/>
</dbReference>
<keyword evidence="5" id="KW-1185">Reference proteome</keyword>
<feature type="coiled-coil region" evidence="1">
    <location>
        <begin position="144"/>
        <end position="300"/>
    </location>
</feature>
<reference evidence="4 5" key="1">
    <citation type="submission" date="2019-11" db="EMBL/GenBank/DDBJ databases">
        <title>Characterisation of Fundicoccus ignavus gen. nov. sp. nov., a novel genus of the family Aerococcaceae isolated from bulk tank milk.</title>
        <authorList>
            <person name="Siebert A."/>
            <person name="Huptas C."/>
            <person name="Wenning M."/>
            <person name="Scherer S."/>
            <person name="Doll E.V."/>
        </authorList>
    </citation>
    <scope>NUCLEOTIDE SEQUENCE [LARGE SCALE GENOMIC DNA]</scope>
    <source>
        <strain evidence="4 5">WS4759</strain>
    </source>
</reference>
<evidence type="ECO:0000313" key="4">
    <source>
        <dbReference type="EMBL" id="MRI85606.1"/>
    </source>
</evidence>
<evidence type="ECO:0000256" key="1">
    <source>
        <dbReference type="SAM" id="Coils"/>
    </source>
</evidence>
<dbReference type="Proteomes" id="UP000430975">
    <property type="component" value="Unassembled WGS sequence"/>
</dbReference>